<evidence type="ECO:0000256" key="1">
    <source>
        <dbReference type="SAM" id="MobiDB-lite"/>
    </source>
</evidence>
<reference evidence="3" key="1">
    <citation type="journal article" date="2002" name="Science">
        <title>The draft genome of Ciona intestinalis: insights into chordate and vertebrate origins.</title>
        <authorList>
            <person name="Dehal P."/>
            <person name="Satou Y."/>
            <person name="Campbell R.K."/>
            <person name="Chapman J."/>
            <person name="Degnan B."/>
            <person name="De Tomaso A."/>
            <person name="Davidson B."/>
            <person name="Di Gregorio A."/>
            <person name="Gelpke M."/>
            <person name="Goodstein D.M."/>
            <person name="Harafuji N."/>
            <person name="Hastings K.E."/>
            <person name="Ho I."/>
            <person name="Hotta K."/>
            <person name="Huang W."/>
            <person name="Kawashima T."/>
            <person name="Lemaire P."/>
            <person name="Martinez D."/>
            <person name="Meinertzhagen I.A."/>
            <person name="Necula S."/>
            <person name="Nonaka M."/>
            <person name="Putnam N."/>
            <person name="Rash S."/>
            <person name="Saiga H."/>
            <person name="Satake M."/>
            <person name="Terry A."/>
            <person name="Yamada L."/>
            <person name="Wang H.G."/>
            <person name="Awazu S."/>
            <person name="Azumi K."/>
            <person name="Boore J."/>
            <person name="Branno M."/>
            <person name="Chin-Bow S."/>
            <person name="DeSantis R."/>
            <person name="Doyle S."/>
            <person name="Francino P."/>
            <person name="Keys D.N."/>
            <person name="Haga S."/>
            <person name="Hayashi H."/>
            <person name="Hino K."/>
            <person name="Imai K.S."/>
            <person name="Inaba K."/>
            <person name="Kano S."/>
            <person name="Kobayashi K."/>
            <person name="Kobayashi M."/>
            <person name="Lee B.I."/>
            <person name="Makabe K.W."/>
            <person name="Manohar C."/>
            <person name="Matassi G."/>
            <person name="Medina M."/>
            <person name="Mochizuki Y."/>
            <person name="Mount S."/>
            <person name="Morishita T."/>
            <person name="Miura S."/>
            <person name="Nakayama A."/>
            <person name="Nishizaka S."/>
            <person name="Nomoto H."/>
            <person name="Ohta F."/>
            <person name="Oishi K."/>
            <person name="Rigoutsos I."/>
            <person name="Sano M."/>
            <person name="Sasaki A."/>
            <person name="Sasakura Y."/>
            <person name="Shoguchi E."/>
            <person name="Shin-i T."/>
            <person name="Spagnuolo A."/>
            <person name="Stainier D."/>
            <person name="Suzuki M.M."/>
            <person name="Tassy O."/>
            <person name="Takatori N."/>
            <person name="Tokuoka M."/>
            <person name="Yagi K."/>
            <person name="Yoshizaki F."/>
            <person name="Wada S."/>
            <person name="Zhang C."/>
            <person name="Hyatt P.D."/>
            <person name="Larimer F."/>
            <person name="Detter C."/>
            <person name="Doggett N."/>
            <person name="Glavina T."/>
            <person name="Hawkins T."/>
            <person name="Richardson P."/>
            <person name="Lucas S."/>
            <person name="Kohara Y."/>
            <person name="Levine M."/>
            <person name="Satoh N."/>
            <person name="Rokhsar D.S."/>
        </authorList>
    </citation>
    <scope>NUCLEOTIDE SEQUENCE [LARGE SCALE GENOMIC DNA]</scope>
</reference>
<evidence type="ECO:0000313" key="3">
    <source>
        <dbReference type="Proteomes" id="UP000008144"/>
    </source>
</evidence>
<dbReference type="InterPro" id="IPR036972">
    <property type="entry name" value="Cyt_c_oxidase_su5b_sf"/>
</dbReference>
<evidence type="ECO:0000313" key="2">
    <source>
        <dbReference type="Ensembl" id="ENSCINP00000025197.2"/>
    </source>
</evidence>
<reference evidence="2" key="4">
    <citation type="submission" date="2025-09" db="UniProtKB">
        <authorList>
            <consortium name="Ensembl"/>
        </authorList>
    </citation>
    <scope>IDENTIFICATION</scope>
</reference>
<feature type="region of interest" description="Disordered" evidence="1">
    <location>
        <begin position="61"/>
        <end position="85"/>
    </location>
</feature>
<dbReference type="STRING" id="7719.ENSCINP00000025197"/>
<dbReference type="HOGENOM" id="CLU_1791173_0_0_1"/>
<name>F6R9D1_CIOIN</name>
<keyword evidence="3" id="KW-1185">Reference proteome</keyword>
<protein>
    <submittedName>
        <fullName evidence="2">Uncharacterized protein</fullName>
    </submittedName>
</protein>
<dbReference type="Proteomes" id="UP000008144">
    <property type="component" value="Chromosome 1"/>
</dbReference>
<dbReference type="EMBL" id="EAAA01000059">
    <property type="status" value="NOT_ANNOTATED_CDS"/>
    <property type="molecule type" value="Genomic_DNA"/>
</dbReference>
<dbReference type="GO" id="GO:0006123">
    <property type="term" value="P:mitochondrial electron transport, cytochrome c to oxygen"/>
    <property type="evidence" value="ECO:0007669"/>
    <property type="project" value="InterPro"/>
</dbReference>
<organism evidence="2 3">
    <name type="scientific">Ciona intestinalis</name>
    <name type="common">Transparent sea squirt</name>
    <name type="synonym">Ascidia intestinalis</name>
    <dbReference type="NCBI Taxonomy" id="7719"/>
    <lineage>
        <taxon>Eukaryota</taxon>
        <taxon>Metazoa</taxon>
        <taxon>Chordata</taxon>
        <taxon>Tunicata</taxon>
        <taxon>Ascidiacea</taxon>
        <taxon>Phlebobranchia</taxon>
        <taxon>Cionidae</taxon>
        <taxon>Ciona</taxon>
    </lineage>
</organism>
<dbReference type="AlphaFoldDB" id="F6R9D1"/>
<sequence length="145" mass="15989">MALRKLTQAAVLVGRKSFIARQVHATASMNFFNFKKPCPSSEGGLAVGFEKILMDAAKVGEDPLEDMNRDQKTPPTGGSGTKEDPYRMFSTAPSRYIEIEGITANLHCFFFVIIIKLCSKSEVTRKPFCFKSILTLLLPGTINVP</sequence>
<dbReference type="Ensembl" id="ENSCINT00000025443.2">
    <property type="protein sequence ID" value="ENSCINP00000025197.2"/>
    <property type="gene ID" value="ENSCING00000013808.2"/>
</dbReference>
<reference evidence="2" key="2">
    <citation type="journal article" date="2008" name="Genome Biol.">
        <title>Improved genome assembly and evidence-based global gene model set for the chordate Ciona intestinalis: new insight into intron and operon populations.</title>
        <authorList>
            <person name="Satou Y."/>
            <person name="Mineta K."/>
            <person name="Ogasawara M."/>
            <person name="Sasakura Y."/>
            <person name="Shoguchi E."/>
            <person name="Ueno K."/>
            <person name="Yamada L."/>
            <person name="Matsumoto J."/>
            <person name="Wasserscheid J."/>
            <person name="Dewar K."/>
            <person name="Wiley G.B."/>
            <person name="Macmil S.L."/>
            <person name="Roe B.A."/>
            <person name="Zeller R.W."/>
            <person name="Hastings K.E."/>
            <person name="Lemaire P."/>
            <person name="Lindquist E."/>
            <person name="Endo T."/>
            <person name="Hotta K."/>
            <person name="Inaba K."/>
        </authorList>
    </citation>
    <scope>NUCLEOTIDE SEQUENCE [LARGE SCALE GENOMIC DNA]</scope>
    <source>
        <strain evidence="2">wild type</strain>
    </source>
</reference>
<proteinExistence type="predicted"/>
<reference evidence="2" key="3">
    <citation type="submission" date="2025-08" db="UniProtKB">
        <authorList>
            <consortium name="Ensembl"/>
        </authorList>
    </citation>
    <scope>IDENTIFICATION</scope>
</reference>
<dbReference type="InParanoid" id="F6R9D1"/>
<accession>F6R9D1</accession>
<feature type="compositionally biased region" description="Basic and acidic residues" evidence="1">
    <location>
        <begin position="61"/>
        <end position="72"/>
    </location>
</feature>
<dbReference type="GO" id="GO:0005740">
    <property type="term" value="C:mitochondrial envelope"/>
    <property type="evidence" value="ECO:0007669"/>
    <property type="project" value="InterPro"/>
</dbReference>
<dbReference type="Gene3D" id="2.60.11.10">
    <property type="entry name" value="Cytochrome c oxidase, subunit Vb"/>
    <property type="match status" value="1"/>
</dbReference>
<dbReference type="GO" id="GO:0045277">
    <property type="term" value="C:respiratory chain complex IV"/>
    <property type="evidence" value="ECO:0007669"/>
    <property type="project" value="InterPro"/>
</dbReference>